<reference evidence="2 3" key="2">
    <citation type="journal article" date="2011" name="ISME J.">
        <title>RNA-seq reveals cooperative metabolic interactions between two termite-gut spirochete species in co-culture.</title>
        <authorList>
            <person name="Rosenthal A.Z."/>
            <person name="Matson E.G."/>
            <person name="Eldar A."/>
            <person name="Leadbetter J.R."/>
        </authorList>
    </citation>
    <scope>NUCLEOTIDE SEQUENCE [LARGE SCALE GENOMIC DNA]</scope>
    <source>
        <strain evidence="3">ATCC BAA-887 / DSM 12427 / ZAS-2</strain>
    </source>
</reference>
<dbReference type="PANTHER" id="PTHR33744:SF1">
    <property type="entry name" value="DNA-BINDING TRANSCRIPTIONAL ACTIVATOR ADER"/>
    <property type="match status" value="1"/>
</dbReference>
<dbReference type="Gene3D" id="1.10.10.2840">
    <property type="entry name" value="PucR C-terminal helix-turn-helix domain"/>
    <property type="match status" value="1"/>
</dbReference>
<dbReference type="InterPro" id="IPR025736">
    <property type="entry name" value="PucR_C-HTH_dom"/>
</dbReference>
<dbReference type="InterPro" id="IPR051448">
    <property type="entry name" value="CdaR-like_regulators"/>
</dbReference>
<organism evidence="2 3">
    <name type="scientific">Treponema primitia (strain ATCC BAA-887 / DSM 12427 / ZAS-2)</name>
    <dbReference type="NCBI Taxonomy" id="545694"/>
    <lineage>
        <taxon>Bacteria</taxon>
        <taxon>Pseudomonadati</taxon>
        <taxon>Spirochaetota</taxon>
        <taxon>Spirochaetia</taxon>
        <taxon>Spirochaetales</taxon>
        <taxon>Treponemataceae</taxon>
        <taxon>Treponema</taxon>
    </lineage>
</organism>
<feature type="domain" description="PucR C-terminal helix-turn-helix" evidence="1">
    <location>
        <begin position="457"/>
        <end position="514"/>
    </location>
</feature>
<dbReference type="EMBL" id="CP001843">
    <property type="protein sequence ID" value="AEF85575.1"/>
    <property type="molecule type" value="Genomic_DNA"/>
</dbReference>
<dbReference type="RefSeq" id="WP_015708560.1">
    <property type="nucleotide sequence ID" value="NC_015578.1"/>
</dbReference>
<dbReference type="OrthoDB" id="143422at2"/>
<sequence length="523" mass="60160">MRISADILFMELSGRFTVAFFGNLNGELTLERPQFLRDGTVVKDDQIYICDANTVSAVPDKKTRSILLYMQPNTNLGTVEKYFGLFEAIFTFRDVLPLDIYDIVQNIYSRFDKWDADLLEALNHNRDIQAMLDASDNIFNNPLILHDNYYKVISFSKKYTDAFPRMPYILQEKDADHIDLSEYDIYSMQRAVLFPTSITGVRSLYVNIFQKNRLQYRLLVLEYSRKFNPSDSALLEHLAERVQPIITGSSADAARQMVLPNIIRNILIGEFTDAVSIKELLGTFNWIDDYQYVCMKVFFDSSYDEHPALSFIEAGIKEIIPEACVFEYDAAVAVFINMNDMGENIPDAKIDSFDGFSGEKVDRFSVIMGTFLINNNLKAGISDKFSGFDTLKLYYRQAELALKAGNRSSPLAHLYYFKNIVKSLILDFCAGEFPPSMICSPELIKLRDYDRKHKADLFRTLLKYLENHLNITGTAIELSIHRSTLTYRLERIREISGLNIEDSSNQWYLLLSFKLLELDTGQE</sequence>
<evidence type="ECO:0000259" key="1">
    <source>
        <dbReference type="Pfam" id="PF13556"/>
    </source>
</evidence>
<gene>
    <name evidence="2" type="ordered locus">TREPR_1549</name>
</gene>
<dbReference type="HOGENOM" id="CLU_035898_1_0_12"/>
<dbReference type="STRING" id="545694.TREPR_1549"/>
<dbReference type="Proteomes" id="UP000009223">
    <property type="component" value="Chromosome"/>
</dbReference>
<dbReference type="Pfam" id="PF13556">
    <property type="entry name" value="HTH_30"/>
    <property type="match status" value="1"/>
</dbReference>
<evidence type="ECO:0000313" key="2">
    <source>
        <dbReference type="EMBL" id="AEF85575.1"/>
    </source>
</evidence>
<evidence type="ECO:0000313" key="3">
    <source>
        <dbReference type="Proteomes" id="UP000009223"/>
    </source>
</evidence>
<dbReference type="eggNOG" id="COG2508">
    <property type="taxonomic scope" value="Bacteria"/>
</dbReference>
<dbReference type="InterPro" id="IPR042070">
    <property type="entry name" value="PucR_C-HTH_sf"/>
</dbReference>
<name>F5YPF1_TREPZ</name>
<dbReference type="KEGG" id="tpi:TREPR_1549"/>
<dbReference type="PANTHER" id="PTHR33744">
    <property type="entry name" value="CARBOHYDRATE DIACID REGULATOR"/>
    <property type="match status" value="1"/>
</dbReference>
<dbReference type="AlphaFoldDB" id="F5YPF1"/>
<keyword evidence="3" id="KW-1185">Reference proteome</keyword>
<reference evidence="3" key="1">
    <citation type="submission" date="2009-12" db="EMBL/GenBank/DDBJ databases">
        <title>Complete sequence of Treponema primitia strain ZAS-2.</title>
        <authorList>
            <person name="Tetu S.G."/>
            <person name="Matson E."/>
            <person name="Ren Q."/>
            <person name="Seshadri R."/>
            <person name="Elbourne L."/>
            <person name="Hassan K.A."/>
            <person name="Durkin A."/>
            <person name="Radune D."/>
            <person name="Mohamoud Y."/>
            <person name="Shay R."/>
            <person name="Jin S."/>
            <person name="Zhang X."/>
            <person name="Lucey K."/>
            <person name="Ballor N.R."/>
            <person name="Ottesen E."/>
            <person name="Rosenthal R."/>
            <person name="Allen A."/>
            <person name="Leadbetter J.R."/>
            <person name="Paulsen I.T."/>
        </authorList>
    </citation>
    <scope>NUCLEOTIDE SEQUENCE [LARGE SCALE GENOMIC DNA]</scope>
    <source>
        <strain evidence="3">ATCC BAA-887 / DSM 12427 / ZAS-2</strain>
    </source>
</reference>
<protein>
    <recommendedName>
        <fullName evidence="1">PucR C-terminal helix-turn-helix domain-containing protein</fullName>
    </recommendedName>
</protein>
<accession>F5YPF1</accession>
<proteinExistence type="predicted"/>